<dbReference type="AlphaFoldDB" id="A0A2A2LXJ3"/>
<sequence length="68" mass="7867">MVEEEEAPWDARFLPAREEAELVPHSGCHQRNLEEKHEYSYLSRMRSGLNPLNLNVLIGMGYGLRNVL</sequence>
<evidence type="ECO:0000313" key="1">
    <source>
        <dbReference type="EMBL" id="PAV90961.1"/>
    </source>
</evidence>
<evidence type="ECO:0000313" key="2">
    <source>
        <dbReference type="Proteomes" id="UP000218231"/>
    </source>
</evidence>
<name>A0A2A2LXJ3_9BILA</name>
<protein>
    <submittedName>
        <fullName evidence="1">Uncharacterized protein</fullName>
    </submittedName>
</protein>
<organism evidence="1 2">
    <name type="scientific">Diploscapter pachys</name>
    <dbReference type="NCBI Taxonomy" id="2018661"/>
    <lineage>
        <taxon>Eukaryota</taxon>
        <taxon>Metazoa</taxon>
        <taxon>Ecdysozoa</taxon>
        <taxon>Nematoda</taxon>
        <taxon>Chromadorea</taxon>
        <taxon>Rhabditida</taxon>
        <taxon>Rhabditina</taxon>
        <taxon>Rhabditomorpha</taxon>
        <taxon>Rhabditoidea</taxon>
        <taxon>Rhabditidae</taxon>
        <taxon>Diploscapter</taxon>
    </lineage>
</organism>
<keyword evidence="2" id="KW-1185">Reference proteome</keyword>
<gene>
    <name evidence="1" type="ORF">WR25_19910</name>
</gene>
<dbReference type="Proteomes" id="UP000218231">
    <property type="component" value="Unassembled WGS sequence"/>
</dbReference>
<proteinExistence type="predicted"/>
<dbReference type="EMBL" id="LIAE01006340">
    <property type="protein sequence ID" value="PAV90961.1"/>
    <property type="molecule type" value="Genomic_DNA"/>
</dbReference>
<accession>A0A2A2LXJ3</accession>
<reference evidence="1 2" key="1">
    <citation type="journal article" date="2017" name="Curr. Biol.">
        <title>Genome architecture and evolution of a unichromosomal asexual nematode.</title>
        <authorList>
            <person name="Fradin H."/>
            <person name="Zegar C."/>
            <person name="Gutwein M."/>
            <person name="Lucas J."/>
            <person name="Kovtun M."/>
            <person name="Corcoran D."/>
            <person name="Baugh L.R."/>
            <person name="Kiontke K."/>
            <person name="Gunsalus K."/>
            <person name="Fitch D.H."/>
            <person name="Piano F."/>
        </authorList>
    </citation>
    <scope>NUCLEOTIDE SEQUENCE [LARGE SCALE GENOMIC DNA]</scope>
    <source>
        <strain evidence="1">PF1309</strain>
    </source>
</reference>
<comment type="caution">
    <text evidence="1">The sequence shown here is derived from an EMBL/GenBank/DDBJ whole genome shotgun (WGS) entry which is preliminary data.</text>
</comment>